<dbReference type="OrthoDB" id="3253976at2759"/>
<proteinExistence type="predicted"/>
<organism evidence="1 2">
    <name type="scientific">Armillaria gallica</name>
    <name type="common">Bulbous honey fungus</name>
    <name type="synonym">Armillaria bulbosa</name>
    <dbReference type="NCBI Taxonomy" id="47427"/>
    <lineage>
        <taxon>Eukaryota</taxon>
        <taxon>Fungi</taxon>
        <taxon>Dikarya</taxon>
        <taxon>Basidiomycota</taxon>
        <taxon>Agaricomycotina</taxon>
        <taxon>Agaricomycetes</taxon>
        <taxon>Agaricomycetidae</taxon>
        <taxon>Agaricales</taxon>
        <taxon>Marasmiineae</taxon>
        <taxon>Physalacriaceae</taxon>
        <taxon>Armillaria</taxon>
    </lineage>
</organism>
<evidence type="ECO:0000313" key="1">
    <source>
        <dbReference type="EMBL" id="PBK99810.1"/>
    </source>
</evidence>
<gene>
    <name evidence="1" type="ORF">ARMGADRAFT_1074657</name>
</gene>
<keyword evidence="2" id="KW-1185">Reference proteome</keyword>
<dbReference type="InParanoid" id="A0A2H3E0F9"/>
<reference evidence="2" key="1">
    <citation type="journal article" date="2017" name="Nat. Ecol. Evol.">
        <title>Genome expansion and lineage-specific genetic innovations in the forest pathogenic fungi Armillaria.</title>
        <authorList>
            <person name="Sipos G."/>
            <person name="Prasanna A.N."/>
            <person name="Walter M.C."/>
            <person name="O'Connor E."/>
            <person name="Balint B."/>
            <person name="Krizsan K."/>
            <person name="Kiss B."/>
            <person name="Hess J."/>
            <person name="Varga T."/>
            <person name="Slot J."/>
            <person name="Riley R."/>
            <person name="Boka B."/>
            <person name="Rigling D."/>
            <person name="Barry K."/>
            <person name="Lee J."/>
            <person name="Mihaltcheva S."/>
            <person name="LaButti K."/>
            <person name="Lipzen A."/>
            <person name="Waldron R."/>
            <person name="Moloney N.M."/>
            <person name="Sperisen C."/>
            <person name="Kredics L."/>
            <person name="Vagvoelgyi C."/>
            <person name="Patrignani A."/>
            <person name="Fitzpatrick D."/>
            <person name="Nagy I."/>
            <person name="Doyle S."/>
            <person name="Anderson J.B."/>
            <person name="Grigoriev I.V."/>
            <person name="Gueldener U."/>
            <person name="Muensterkoetter M."/>
            <person name="Nagy L.G."/>
        </authorList>
    </citation>
    <scope>NUCLEOTIDE SEQUENCE [LARGE SCALE GENOMIC DNA]</scope>
    <source>
        <strain evidence="2">Ar21-2</strain>
    </source>
</reference>
<sequence>MFPVGTWWIAQRHDVAMVCDTFRGGTEPRCSLLGPHTGFLNSKLFMGEAVAAYAMKNKIQVSSLRLTPLQDITFPAIAIVGTSPIFYKVTVTADLSNAVQQGTYPQAETTVLRYVPAS</sequence>
<dbReference type="AlphaFoldDB" id="A0A2H3E0F9"/>
<dbReference type="Proteomes" id="UP000217790">
    <property type="component" value="Unassembled WGS sequence"/>
</dbReference>
<accession>A0A2H3E0F9</accession>
<protein>
    <submittedName>
        <fullName evidence="1">Uncharacterized protein</fullName>
    </submittedName>
</protein>
<name>A0A2H3E0F9_ARMGA</name>
<dbReference type="EMBL" id="KZ293647">
    <property type="protein sequence ID" value="PBK99810.1"/>
    <property type="molecule type" value="Genomic_DNA"/>
</dbReference>
<evidence type="ECO:0000313" key="2">
    <source>
        <dbReference type="Proteomes" id="UP000217790"/>
    </source>
</evidence>